<organism evidence="1 2">
    <name type="scientific">Undibacterium curvum</name>
    <dbReference type="NCBI Taxonomy" id="2762294"/>
    <lineage>
        <taxon>Bacteria</taxon>
        <taxon>Pseudomonadati</taxon>
        <taxon>Pseudomonadota</taxon>
        <taxon>Betaproteobacteria</taxon>
        <taxon>Burkholderiales</taxon>
        <taxon>Oxalobacteraceae</taxon>
        <taxon>Undibacterium</taxon>
    </lineage>
</organism>
<keyword evidence="2" id="KW-1185">Reference proteome</keyword>
<dbReference type="InterPro" id="IPR038706">
    <property type="entry name" value="Type_VI_SciN-like_sf"/>
</dbReference>
<dbReference type="EMBL" id="JACOGD010000015">
    <property type="protein sequence ID" value="MBC3933663.1"/>
    <property type="molecule type" value="Genomic_DNA"/>
</dbReference>
<dbReference type="PANTHER" id="PTHR37625">
    <property type="entry name" value="OUTER MEMBRANE LIPOPROTEIN-RELATED"/>
    <property type="match status" value="1"/>
</dbReference>
<sequence length="179" mass="20117">MADLSFSMHQVHNGNSLKWLAVMLFSFFATCCIAREEKEATKLTLNISADANVNPDPAQRASPIKLRIYELKDSSSFADADYFSLDSNDKVVLTGDLLVKDEYILRPSETRKIERKSHPQTTAIGILAGYRDLPNSLWRVIYKLPSAPEAAWYRFAIPANKTSLLIQLQAQGIVLVEQK</sequence>
<dbReference type="NCBIfam" id="TIGR03352">
    <property type="entry name" value="VI_chp_3"/>
    <property type="match status" value="1"/>
</dbReference>
<reference evidence="1 2" key="1">
    <citation type="submission" date="2020-08" db="EMBL/GenBank/DDBJ databases">
        <title>Novel species isolated from subtropical streams in China.</title>
        <authorList>
            <person name="Lu H."/>
        </authorList>
    </citation>
    <scope>NUCLEOTIDE SEQUENCE [LARGE SCALE GENOMIC DNA]</scope>
    <source>
        <strain evidence="1 2">CY22W</strain>
    </source>
</reference>
<gene>
    <name evidence="1" type="primary">tssJ</name>
    <name evidence="1" type="ORF">H8K43_18460</name>
</gene>
<dbReference type="Gene3D" id="2.60.40.4150">
    <property type="entry name" value="Type VI secretion system, lipoprotein SciN"/>
    <property type="match status" value="1"/>
</dbReference>
<dbReference type="InterPro" id="IPR017734">
    <property type="entry name" value="T6SS_SciN"/>
</dbReference>
<keyword evidence="1" id="KW-0449">Lipoprotein</keyword>
<name>A0ABR7A9S8_9BURK</name>
<dbReference type="Pfam" id="PF12790">
    <property type="entry name" value="T6SS-SciN"/>
    <property type="match status" value="1"/>
</dbReference>
<proteinExistence type="predicted"/>
<dbReference type="RefSeq" id="WP_186905219.1">
    <property type="nucleotide sequence ID" value="NZ_JACOGD010000015.1"/>
</dbReference>
<dbReference type="Proteomes" id="UP000654304">
    <property type="component" value="Unassembled WGS sequence"/>
</dbReference>
<dbReference type="PANTHER" id="PTHR37625:SF4">
    <property type="entry name" value="OUTER MEMBRANE LIPOPROTEIN"/>
    <property type="match status" value="1"/>
</dbReference>
<evidence type="ECO:0000313" key="1">
    <source>
        <dbReference type="EMBL" id="MBC3933663.1"/>
    </source>
</evidence>
<evidence type="ECO:0000313" key="2">
    <source>
        <dbReference type="Proteomes" id="UP000654304"/>
    </source>
</evidence>
<comment type="caution">
    <text evidence="1">The sequence shown here is derived from an EMBL/GenBank/DDBJ whole genome shotgun (WGS) entry which is preliminary data.</text>
</comment>
<protein>
    <submittedName>
        <fullName evidence="1">Type VI secretion system lipoprotein TssJ</fullName>
    </submittedName>
</protein>
<accession>A0ABR7A9S8</accession>